<dbReference type="GeneTree" id="ENSGT00390000011581"/>
<organism evidence="2 3">
    <name type="scientific">Hucho hucho</name>
    <name type="common">huchen</name>
    <dbReference type="NCBI Taxonomy" id="62062"/>
    <lineage>
        <taxon>Eukaryota</taxon>
        <taxon>Metazoa</taxon>
        <taxon>Chordata</taxon>
        <taxon>Craniata</taxon>
        <taxon>Vertebrata</taxon>
        <taxon>Euteleostomi</taxon>
        <taxon>Actinopterygii</taxon>
        <taxon>Neopterygii</taxon>
        <taxon>Teleostei</taxon>
        <taxon>Protacanthopterygii</taxon>
        <taxon>Salmoniformes</taxon>
        <taxon>Salmonidae</taxon>
        <taxon>Salmoninae</taxon>
        <taxon>Hucho</taxon>
    </lineage>
</organism>
<dbReference type="GO" id="GO:0030992">
    <property type="term" value="C:intraciliary transport particle B"/>
    <property type="evidence" value="ECO:0007669"/>
    <property type="project" value="TreeGrafter"/>
</dbReference>
<dbReference type="PANTHER" id="PTHR12969">
    <property type="entry name" value="NGD5/OSM-6/IFT52"/>
    <property type="match status" value="1"/>
</dbReference>
<name>A0A4W5QXS5_9TELE</name>
<feature type="domain" description="IFT52 central" evidence="1">
    <location>
        <begin position="46"/>
        <end position="95"/>
    </location>
</feature>
<dbReference type="Ensembl" id="ENSHHUT00000079569.1">
    <property type="protein sequence ID" value="ENSHHUP00000077069.1"/>
    <property type="gene ID" value="ENSHHUG00000045037.1"/>
</dbReference>
<dbReference type="GO" id="GO:0060271">
    <property type="term" value="P:cilium assembly"/>
    <property type="evidence" value="ECO:0007669"/>
    <property type="project" value="TreeGrafter"/>
</dbReference>
<dbReference type="InterPro" id="IPR039975">
    <property type="entry name" value="IFT52"/>
</dbReference>
<reference evidence="2" key="3">
    <citation type="submission" date="2025-09" db="UniProtKB">
        <authorList>
            <consortium name="Ensembl"/>
        </authorList>
    </citation>
    <scope>IDENTIFICATION</scope>
</reference>
<dbReference type="GO" id="GO:0005929">
    <property type="term" value="C:cilium"/>
    <property type="evidence" value="ECO:0007669"/>
    <property type="project" value="TreeGrafter"/>
</dbReference>
<evidence type="ECO:0000259" key="1">
    <source>
        <dbReference type="Pfam" id="PF23352"/>
    </source>
</evidence>
<sequence>MQRTPRSQITPCYQTQAACLCDYEYTCKRKTQETLPPCLTCLLKLSNTLPQVISSYKQMNVKHEPLQLITPQFETPLPQLEPAVFPPAFRDLPPPMLDLDGTFSSESAFGTALQQNVSVQPSYPFLVLTDLL</sequence>
<dbReference type="InterPro" id="IPR055460">
    <property type="entry name" value="IFT52_central"/>
</dbReference>
<dbReference type="GO" id="GO:0005814">
    <property type="term" value="C:centriole"/>
    <property type="evidence" value="ECO:0007669"/>
    <property type="project" value="TreeGrafter"/>
</dbReference>
<evidence type="ECO:0000313" key="2">
    <source>
        <dbReference type="Ensembl" id="ENSHHUP00000077069.1"/>
    </source>
</evidence>
<keyword evidence="3" id="KW-1185">Reference proteome</keyword>
<protein>
    <submittedName>
        <fullName evidence="2">Intraflagellar transport 52 homolog (Chlamydomonas)</fullName>
    </submittedName>
</protein>
<dbReference type="PANTHER" id="PTHR12969:SF7">
    <property type="entry name" value="INTRAFLAGELLAR TRANSPORT PROTEIN 52 HOMOLOG"/>
    <property type="match status" value="1"/>
</dbReference>
<accession>A0A4W5QXS5</accession>
<proteinExistence type="predicted"/>
<dbReference type="GO" id="GO:0042073">
    <property type="term" value="P:intraciliary transport"/>
    <property type="evidence" value="ECO:0007669"/>
    <property type="project" value="TreeGrafter"/>
</dbReference>
<dbReference type="Pfam" id="PF23352">
    <property type="entry name" value="IFT52_central"/>
    <property type="match status" value="1"/>
</dbReference>
<evidence type="ECO:0000313" key="3">
    <source>
        <dbReference type="Proteomes" id="UP000314982"/>
    </source>
</evidence>
<reference evidence="3" key="1">
    <citation type="submission" date="2018-06" db="EMBL/GenBank/DDBJ databases">
        <title>Genome assembly of Danube salmon.</title>
        <authorList>
            <person name="Macqueen D.J."/>
            <person name="Gundappa M.K."/>
        </authorList>
    </citation>
    <scope>NUCLEOTIDE SEQUENCE [LARGE SCALE GENOMIC DNA]</scope>
</reference>
<dbReference type="Proteomes" id="UP000314982">
    <property type="component" value="Unassembled WGS sequence"/>
</dbReference>
<dbReference type="AlphaFoldDB" id="A0A4W5QXS5"/>
<reference evidence="2" key="2">
    <citation type="submission" date="2025-08" db="UniProtKB">
        <authorList>
            <consortium name="Ensembl"/>
        </authorList>
    </citation>
    <scope>IDENTIFICATION</scope>
</reference>